<proteinExistence type="predicted"/>
<dbReference type="AlphaFoldDB" id="A0A5B6VYQ9"/>
<reference evidence="2" key="1">
    <citation type="journal article" date="2019" name="Plant Biotechnol. J.">
        <title>Genome sequencing of the Australian wild diploid species Gossypium australe highlights disease resistance and delayed gland morphogenesis.</title>
        <authorList>
            <person name="Cai Y."/>
            <person name="Cai X."/>
            <person name="Wang Q."/>
            <person name="Wang P."/>
            <person name="Zhang Y."/>
            <person name="Cai C."/>
            <person name="Xu Y."/>
            <person name="Wang K."/>
            <person name="Zhou Z."/>
            <person name="Wang C."/>
            <person name="Geng S."/>
            <person name="Li B."/>
            <person name="Dong Q."/>
            <person name="Hou Y."/>
            <person name="Wang H."/>
            <person name="Ai P."/>
            <person name="Liu Z."/>
            <person name="Yi F."/>
            <person name="Sun M."/>
            <person name="An G."/>
            <person name="Cheng J."/>
            <person name="Zhang Y."/>
            <person name="Shi Q."/>
            <person name="Xie Y."/>
            <person name="Shi X."/>
            <person name="Chang Y."/>
            <person name="Huang F."/>
            <person name="Chen Y."/>
            <person name="Hong S."/>
            <person name="Mi L."/>
            <person name="Sun Q."/>
            <person name="Zhang L."/>
            <person name="Zhou B."/>
            <person name="Peng R."/>
            <person name="Zhang X."/>
            <person name="Liu F."/>
        </authorList>
    </citation>
    <scope>NUCLEOTIDE SEQUENCE [LARGE SCALE GENOMIC DNA]</scope>
    <source>
        <strain evidence="2">cv. PA1801</strain>
    </source>
</reference>
<dbReference type="Proteomes" id="UP000325315">
    <property type="component" value="Unassembled WGS sequence"/>
</dbReference>
<dbReference type="OrthoDB" id="608866at2759"/>
<name>A0A5B6VYQ9_9ROSI</name>
<sequence>MFIDLKTQVFSVDAPVGCLRGINDNFVKEIPVKSGSYFHFITSVFPPHRCYSFPFILHQVYPRNSDMVRPNIFDIHHVHVVRNYNILVVKWHKWKPTIWSLVHCWNNASDSDIMLAWHTNRDHVYNCKYIRLVKKKMSVLPTTQDLPKASWKMALNLPTLQAHNEHGFVPHISDEDDEAA</sequence>
<keyword evidence="2" id="KW-1185">Reference proteome</keyword>
<evidence type="ECO:0000313" key="2">
    <source>
        <dbReference type="Proteomes" id="UP000325315"/>
    </source>
</evidence>
<accession>A0A5B6VYQ9</accession>
<organism evidence="1 2">
    <name type="scientific">Gossypium australe</name>
    <dbReference type="NCBI Taxonomy" id="47621"/>
    <lineage>
        <taxon>Eukaryota</taxon>
        <taxon>Viridiplantae</taxon>
        <taxon>Streptophyta</taxon>
        <taxon>Embryophyta</taxon>
        <taxon>Tracheophyta</taxon>
        <taxon>Spermatophyta</taxon>
        <taxon>Magnoliopsida</taxon>
        <taxon>eudicotyledons</taxon>
        <taxon>Gunneridae</taxon>
        <taxon>Pentapetalae</taxon>
        <taxon>rosids</taxon>
        <taxon>malvids</taxon>
        <taxon>Malvales</taxon>
        <taxon>Malvaceae</taxon>
        <taxon>Malvoideae</taxon>
        <taxon>Gossypium</taxon>
    </lineage>
</organism>
<protein>
    <submittedName>
        <fullName evidence="1">Telomere repeat-binding factor 2-like</fullName>
    </submittedName>
</protein>
<dbReference type="EMBL" id="SMMG02000005">
    <property type="protein sequence ID" value="KAA3474038.1"/>
    <property type="molecule type" value="Genomic_DNA"/>
</dbReference>
<gene>
    <name evidence="1" type="ORF">EPI10_024368</name>
</gene>
<comment type="caution">
    <text evidence="1">The sequence shown here is derived from an EMBL/GenBank/DDBJ whole genome shotgun (WGS) entry which is preliminary data.</text>
</comment>
<evidence type="ECO:0000313" key="1">
    <source>
        <dbReference type="EMBL" id="KAA3474038.1"/>
    </source>
</evidence>